<reference evidence="1 2" key="1">
    <citation type="submission" date="2016-10" db="EMBL/GenBank/DDBJ databases">
        <title>Draft Genome Sequence of Rhizobacteria Flavobacterium johnsoniae CI04.</title>
        <authorList>
            <person name="Bravo J.I."/>
            <person name="Lozano G.L."/>
            <person name="Handelsman J."/>
        </authorList>
    </citation>
    <scope>NUCLEOTIDE SEQUENCE [LARGE SCALE GENOMIC DNA]</scope>
    <source>
        <strain evidence="1 2">CI04</strain>
    </source>
</reference>
<name>A0A1J7C1I2_FLAJO</name>
<organism evidence="1 2">
    <name type="scientific">Flavobacterium johnsoniae</name>
    <name type="common">Cytophaga johnsonae</name>
    <dbReference type="NCBI Taxonomy" id="986"/>
    <lineage>
        <taxon>Bacteria</taxon>
        <taxon>Pseudomonadati</taxon>
        <taxon>Bacteroidota</taxon>
        <taxon>Flavobacteriia</taxon>
        <taxon>Flavobacteriales</taxon>
        <taxon>Flavobacteriaceae</taxon>
        <taxon>Flavobacterium</taxon>
    </lineage>
</organism>
<dbReference type="Proteomes" id="UP000182826">
    <property type="component" value="Unassembled WGS sequence"/>
</dbReference>
<evidence type="ECO:0000313" key="2">
    <source>
        <dbReference type="Proteomes" id="UP000182826"/>
    </source>
</evidence>
<gene>
    <name evidence="1" type="ORF">BKM63_22240</name>
</gene>
<proteinExistence type="predicted"/>
<accession>A0A1J7C1I2</accession>
<sequence>MTFFQNNKAFSYNLKNTPFYHFQITAILQTVKPVILFTIHTQLKKITVKTASHITNLKFTQA</sequence>
<evidence type="ECO:0000313" key="1">
    <source>
        <dbReference type="EMBL" id="OIV39593.1"/>
    </source>
</evidence>
<dbReference type="EMBL" id="MLFK01000013">
    <property type="protein sequence ID" value="OIV39593.1"/>
    <property type="molecule type" value="Genomic_DNA"/>
</dbReference>
<comment type="caution">
    <text evidence="1">The sequence shown here is derived from an EMBL/GenBank/DDBJ whole genome shotgun (WGS) entry which is preliminary data.</text>
</comment>
<keyword evidence="2" id="KW-1185">Reference proteome</keyword>
<dbReference type="AlphaFoldDB" id="A0A1J7C1I2"/>
<protein>
    <submittedName>
        <fullName evidence="1">Uncharacterized protein</fullName>
    </submittedName>
</protein>